<accession>A0A3G8XPW9</accession>
<gene>
    <name evidence="2" type="ORF">EIB73_03450</name>
</gene>
<evidence type="ECO:0000313" key="2">
    <source>
        <dbReference type="EMBL" id="AZI32294.1"/>
    </source>
</evidence>
<dbReference type="AlphaFoldDB" id="A0A3G8XPW9"/>
<proteinExistence type="predicted"/>
<dbReference type="PANTHER" id="PTHR33990:SF1">
    <property type="entry name" value="PROTEIN YJDN"/>
    <property type="match status" value="1"/>
</dbReference>
<reference evidence="3" key="1">
    <citation type="submission" date="2018-11" db="EMBL/GenBank/DDBJ databases">
        <title>Proposal to divide the Flavobacteriaceae and reorganize its genera based on Amino Acid Identity values calculated from whole genome sequences.</title>
        <authorList>
            <person name="Nicholson A.C."/>
            <person name="Gulvik C.A."/>
            <person name="Whitney A.M."/>
            <person name="Humrighouse B.W."/>
            <person name="Bell M."/>
            <person name="Holmes B."/>
            <person name="Steigerwalt A.G."/>
            <person name="Villarma A."/>
            <person name="Sheth M."/>
            <person name="Batra D."/>
            <person name="Pryor J."/>
            <person name="Bernardet J.-F."/>
            <person name="Hugo C."/>
            <person name="Kampfer P."/>
            <person name="Newman J.D."/>
            <person name="McQuiston J.R."/>
        </authorList>
    </citation>
    <scope>NUCLEOTIDE SEQUENCE [LARGE SCALE GENOMIC DNA]</scope>
    <source>
        <strain evidence="3">G0081</strain>
    </source>
</reference>
<dbReference type="Pfam" id="PF06983">
    <property type="entry name" value="3-dmu-9_3-mt"/>
    <property type="match status" value="1"/>
</dbReference>
<dbReference type="CDD" id="cd06588">
    <property type="entry name" value="PhnB_like"/>
    <property type="match status" value="1"/>
</dbReference>
<dbReference type="OrthoDB" id="9795306at2"/>
<dbReference type="PANTHER" id="PTHR33990">
    <property type="entry name" value="PROTEIN YJDN-RELATED"/>
    <property type="match status" value="1"/>
</dbReference>
<evidence type="ECO:0000259" key="1">
    <source>
        <dbReference type="Pfam" id="PF06983"/>
    </source>
</evidence>
<dbReference type="EMBL" id="CP034159">
    <property type="protein sequence ID" value="AZI32294.1"/>
    <property type="molecule type" value="Genomic_DNA"/>
</dbReference>
<dbReference type="SUPFAM" id="SSF54593">
    <property type="entry name" value="Glyoxalase/Bleomycin resistance protein/Dihydroxybiphenyl dioxygenase"/>
    <property type="match status" value="1"/>
</dbReference>
<dbReference type="KEGG" id="ccas:EIB73_03450"/>
<dbReference type="RefSeq" id="WP_125022662.1">
    <property type="nucleotide sequence ID" value="NZ_CP034159.1"/>
</dbReference>
<protein>
    <submittedName>
        <fullName evidence="2">VOC family protein</fullName>
    </submittedName>
</protein>
<feature type="domain" description="PhnB-like" evidence="1">
    <location>
        <begin position="4"/>
        <end position="137"/>
    </location>
</feature>
<organism evidence="2 3">
    <name type="scientific">Kaistella carnis</name>
    <dbReference type="NCBI Taxonomy" id="1241979"/>
    <lineage>
        <taxon>Bacteria</taxon>
        <taxon>Pseudomonadati</taxon>
        <taxon>Bacteroidota</taxon>
        <taxon>Flavobacteriia</taxon>
        <taxon>Flavobacteriales</taxon>
        <taxon>Weeksellaceae</taxon>
        <taxon>Chryseobacterium group</taxon>
        <taxon>Kaistella</taxon>
    </lineage>
</organism>
<dbReference type="Gene3D" id="3.10.180.10">
    <property type="entry name" value="2,3-Dihydroxybiphenyl 1,2-Dioxygenase, domain 1"/>
    <property type="match status" value="1"/>
</dbReference>
<keyword evidence="3" id="KW-1185">Reference proteome</keyword>
<evidence type="ECO:0000313" key="3">
    <source>
        <dbReference type="Proteomes" id="UP000270185"/>
    </source>
</evidence>
<dbReference type="InterPro" id="IPR029068">
    <property type="entry name" value="Glyas_Bleomycin-R_OHBP_Dase"/>
</dbReference>
<dbReference type="Proteomes" id="UP000270185">
    <property type="component" value="Chromosome"/>
</dbReference>
<sequence>MATVNPYLMFDGNCKEAFDFYKNAFGKEFADINFFGDMPAQEGTPPMSDAQKAMVMHVRLEISAETTLYGSDIFPGTPGFKSGDNYSVSINADSREEATDLFNKLSEGGTVTMPLADTFWGAYFGMWKDKFGIDWLINYDDPAKVHPH</sequence>
<name>A0A3G8XPW9_9FLAO</name>
<dbReference type="InterPro" id="IPR028973">
    <property type="entry name" value="PhnB-like"/>
</dbReference>